<dbReference type="AlphaFoldDB" id="K2NP35"/>
<protein>
    <recommendedName>
        <fullName evidence="4">Leucine-rich repeat protein (LRRP)</fullName>
    </recommendedName>
</protein>
<dbReference type="SUPFAM" id="SSF52058">
    <property type="entry name" value="L domain-like"/>
    <property type="match status" value="1"/>
</dbReference>
<dbReference type="InterPro" id="IPR032675">
    <property type="entry name" value="LRR_dom_sf"/>
</dbReference>
<reference evidence="2 3" key="1">
    <citation type="journal article" date="2012" name="BMC Genomics">
        <title>Comparative genomic analysis of human infective Trypanosoma cruzi lineages with the bat-restricted subspecies T. cruzi marinkellei.</title>
        <authorList>
            <person name="Franzen O."/>
            <person name="Talavera-Lopez C."/>
            <person name="Ochaya S."/>
            <person name="Butler C.E."/>
            <person name="Messenger L.A."/>
            <person name="Lewis M.D."/>
            <person name="Llewellyn M.S."/>
            <person name="Marinkelle C.J."/>
            <person name="Tyler K.M."/>
            <person name="Miles M.A."/>
            <person name="Andersson B."/>
        </authorList>
    </citation>
    <scope>NUCLEOTIDE SEQUENCE [LARGE SCALE GENOMIC DNA]</scope>
    <source>
        <strain evidence="2 3">B7</strain>
    </source>
</reference>
<evidence type="ECO:0008006" key="4">
    <source>
        <dbReference type="Google" id="ProtNLM"/>
    </source>
</evidence>
<dbReference type="PANTHER" id="PTHR46282">
    <property type="entry name" value="LEUCINE-RICH MELANOCYTE DIFFERENTIATION-ASSOCIATED PROTEIN"/>
    <property type="match status" value="1"/>
</dbReference>
<feature type="compositionally biased region" description="Pro residues" evidence="1">
    <location>
        <begin position="41"/>
        <end position="51"/>
    </location>
</feature>
<dbReference type="PROSITE" id="PS51450">
    <property type="entry name" value="LRR"/>
    <property type="match status" value="1"/>
</dbReference>
<accession>K2NP35</accession>
<dbReference type="PANTHER" id="PTHR46282:SF2">
    <property type="entry name" value="LEUCINE-RICH MELANOCYTE DIFFERENTIATION-ASSOCIATED PROTEIN"/>
    <property type="match status" value="1"/>
</dbReference>
<keyword evidence="3" id="KW-1185">Reference proteome</keyword>
<sequence>MSDGVVLDGTTLCAVACGLNSLDMIPLLCGRTADGQTEDAPPSPSPPPPPQQQQQPPCSITEAYLSFNVIDSRSLCRLSNLAATLQTLVLDNNELQEVSSLPPLPGLQRLWLNNNRLAGLDDVLTVVSTQCPALTYLSLLRNPCCPSELDGHLPIEYTRYRLYVKYMLPKLAHLDTDSFTQAEAKEARKKGKFARPARVKTDSGATEKQPVTSRVNNNRDTEQSENNSVVREDLFASFDARRHEGAGAVTYLSESRSVYVGRRSEGNRFIRDDML</sequence>
<dbReference type="Gene3D" id="3.80.10.10">
    <property type="entry name" value="Ribonuclease Inhibitor"/>
    <property type="match status" value="1"/>
</dbReference>
<feature type="compositionally biased region" description="Polar residues" evidence="1">
    <location>
        <begin position="203"/>
        <end position="216"/>
    </location>
</feature>
<feature type="region of interest" description="Disordered" evidence="1">
    <location>
        <begin position="33"/>
        <end position="56"/>
    </location>
</feature>
<feature type="region of interest" description="Disordered" evidence="1">
    <location>
        <begin position="187"/>
        <end position="228"/>
    </location>
</feature>
<evidence type="ECO:0000313" key="3">
    <source>
        <dbReference type="Proteomes" id="UP000007350"/>
    </source>
</evidence>
<evidence type="ECO:0000256" key="1">
    <source>
        <dbReference type="SAM" id="MobiDB-lite"/>
    </source>
</evidence>
<dbReference type="OrthoDB" id="272149at2759"/>
<gene>
    <name evidence="2" type="ORF">MOQ_005592</name>
</gene>
<evidence type="ECO:0000313" key="2">
    <source>
        <dbReference type="EMBL" id="EKF30597.1"/>
    </source>
</evidence>
<dbReference type="EMBL" id="AHKC01011955">
    <property type="protein sequence ID" value="EKF30597.1"/>
    <property type="molecule type" value="Genomic_DNA"/>
</dbReference>
<name>K2NP35_TRYCR</name>
<dbReference type="InterPro" id="IPR001611">
    <property type="entry name" value="Leu-rich_rpt"/>
</dbReference>
<comment type="caution">
    <text evidence="2">The sequence shown here is derived from an EMBL/GenBank/DDBJ whole genome shotgun (WGS) entry which is preliminary data.</text>
</comment>
<proteinExistence type="predicted"/>
<feature type="compositionally biased region" description="Basic residues" evidence="1">
    <location>
        <begin position="187"/>
        <end position="198"/>
    </location>
</feature>
<dbReference type="InterPro" id="IPR043313">
    <property type="entry name" value="LRMDA"/>
</dbReference>
<dbReference type="Proteomes" id="UP000007350">
    <property type="component" value="Unassembled WGS sequence"/>
</dbReference>
<organism evidence="2 3">
    <name type="scientific">Trypanosoma cruzi marinkellei</name>
    <dbReference type="NCBI Taxonomy" id="85056"/>
    <lineage>
        <taxon>Eukaryota</taxon>
        <taxon>Discoba</taxon>
        <taxon>Euglenozoa</taxon>
        <taxon>Kinetoplastea</taxon>
        <taxon>Metakinetoplastina</taxon>
        <taxon>Trypanosomatida</taxon>
        <taxon>Trypanosomatidae</taxon>
        <taxon>Trypanosoma</taxon>
        <taxon>Schizotrypanum</taxon>
    </lineage>
</organism>